<name>A0A6B9XVA2_PICSI</name>
<geneLocation type="mitochondrion" evidence="1"/>
<evidence type="ECO:0000313" key="1">
    <source>
        <dbReference type="EMBL" id="QHR92876.1"/>
    </source>
</evidence>
<dbReference type="EMBL" id="MK697707">
    <property type="protein sequence ID" value="QHR92876.1"/>
    <property type="molecule type" value="Genomic_DNA"/>
</dbReference>
<organism evidence="1">
    <name type="scientific">Picea sitchensis</name>
    <name type="common">Sitka spruce</name>
    <name type="synonym">Pinus sitchensis</name>
    <dbReference type="NCBI Taxonomy" id="3332"/>
    <lineage>
        <taxon>Eukaryota</taxon>
        <taxon>Viridiplantae</taxon>
        <taxon>Streptophyta</taxon>
        <taxon>Embryophyta</taxon>
        <taxon>Tracheophyta</taxon>
        <taxon>Spermatophyta</taxon>
        <taxon>Pinopsida</taxon>
        <taxon>Pinidae</taxon>
        <taxon>Conifers I</taxon>
        <taxon>Pinales</taxon>
        <taxon>Pinaceae</taxon>
        <taxon>Picea</taxon>
    </lineage>
</organism>
<protein>
    <submittedName>
        <fullName evidence="1">Uncharacterized protein</fullName>
    </submittedName>
</protein>
<dbReference type="AlphaFoldDB" id="A0A6B9XVA2"/>
<keyword evidence="1" id="KW-0496">Mitochondrion</keyword>
<accession>A0A6B9XVA2</accession>
<gene>
    <name evidence="1" type="primary">orf06978</name>
    <name evidence="1" type="ORF">Q903MT_gene6924</name>
</gene>
<reference evidence="1" key="1">
    <citation type="submission" date="2019-03" db="EMBL/GenBank/DDBJ databases">
        <title>Largest Complete Mitochondrial Genome of a Gymnosperm, Sitka Spruce (Picea sitchensis), Indicates Complex Physical Structure.</title>
        <authorList>
            <person name="Jackman S.D."/>
            <person name="Coombe L."/>
            <person name="Warren R."/>
            <person name="Kirk H."/>
            <person name="Trinh E."/>
            <person name="McLeod T."/>
            <person name="Pleasance S."/>
            <person name="Pandoh P."/>
            <person name="Zhao Y."/>
            <person name="Coope R."/>
            <person name="Bousquet J."/>
            <person name="Bohlmann J.C."/>
            <person name="Jones S.J.M."/>
            <person name="Birol I."/>
        </authorList>
    </citation>
    <scope>NUCLEOTIDE SEQUENCE</scope>
    <source>
        <strain evidence="1">Q903</strain>
    </source>
</reference>
<proteinExistence type="predicted"/>
<sequence>MMDVGNYIQLDLPILTIYSSAPIPVQHSLVRMHGFLFGLGLDSAGGTSQSTTSQSRIYVLLLVTEKDKRRSGEATIITLQLMRRVTQALKEGRREGDFFLPGLPEHNQKHKDISISSC</sequence>